<sequence length="217" mass="24300">MSLFILDFDETITSENTHNAVSHLTKTEEMWDVIKEIEPINGAEIWRTTLSSILDTGHSLAIASFNAYGSVFIPQYLREVIGLNEEEVQGIHVESWLPLKPGEANKNEHIAGAIKDMKYIGSPDTIVLVDDDLKNITAAGKNGYKTIHAAGKYIEHIHHLRDDWNYSAPSEHGFRHHLLHAFGLFQKPDLPGTDMPRRDSEPDSDNDSGPDSNCIIM</sequence>
<gene>
    <name evidence="2" type="ORF">ACD661_00735</name>
</gene>
<dbReference type="InterPro" id="IPR036412">
    <property type="entry name" value="HAD-like_sf"/>
</dbReference>
<organism evidence="2 3">
    <name type="scientific">Legionella lytica</name>
    <dbReference type="NCBI Taxonomy" id="96232"/>
    <lineage>
        <taxon>Bacteria</taxon>
        <taxon>Pseudomonadati</taxon>
        <taxon>Pseudomonadota</taxon>
        <taxon>Gammaproteobacteria</taxon>
        <taxon>Legionellales</taxon>
        <taxon>Legionellaceae</taxon>
        <taxon>Legionella</taxon>
    </lineage>
</organism>
<evidence type="ECO:0000313" key="3">
    <source>
        <dbReference type="Proteomes" id="UP001615550"/>
    </source>
</evidence>
<dbReference type="EMBL" id="JBGORX010000001">
    <property type="protein sequence ID" value="MFJ1267076.1"/>
    <property type="molecule type" value="Genomic_DNA"/>
</dbReference>
<feature type="region of interest" description="Disordered" evidence="1">
    <location>
        <begin position="190"/>
        <end position="217"/>
    </location>
</feature>
<protein>
    <recommendedName>
        <fullName evidence="4">Haloacid dehalogenase-like hydrolase</fullName>
    </recommendedName>
</protein>
<evidence type="ECO:0000313" key="2">
    <source>
        <dbReference type="EMBL" id="MFJ1267076.1"/>
    </source>
</evidence>
<dbReference type="RefSeq" id="WP_400185584.1">
    <property type="nucleotide sequence ID" value="NZ_JBGORX010000001.1"/>
</dbReference>
<reference evidence="2 3" key="1">
    <citation type="submission" date="2024-08" db="EMBL/GenBank/DDBJ databases">
        <title>Draft Genome Sequence of Legionella lytica strain DSB2004, Isolated From a Fire Sprinkler System.</title>
        <authorList>
            <person name="Everhart A.D."/>
            <person name="Kidane D.T."/>
            <person name="Farone A.L."/>
            <person name="Farone M.B."/>
        </authorList>
    </citation>
    <scope>NUCLEOTIDE SEQUENCE [LARGE SCALE GENOMIC DNA]</scope>
    <source>
        <strain evidence="2 3">DSB2004</strain>
    </source>
</reference>
<evidence type="ECO:0000256" key="1">
    <source>
        <dbReference type="SAM" id="MobiDB-lite"/>
    </source>
</evidence>
<name>A0ABW8D545_9GAMM</name>
<evidence type="ECO:0008006" key="4">
    <source>
        <dbReference type="Google" id="ProtNLM"/>
    </source>
</evidence>
<keyword evidence="3" id="KW-1185">Reference proteome</keyword>
<dbReference type="SUPFAM" id="SSF56784">
    <property type="entry name" value="HAD-like"/>
    <property type="match status" value="1"/>
</dbReference>
<proteinExistence type="predicted"/>
<dbReference type="Proteomes" id="UP001615550">
    <property type="component" value="Unassembled WGS sequence"/>
</dbReference>
<comment type="caution">
    <text evidence="2">The sequence shown here is derived from an EMBL/GenBank/DDBJ whole genome shotgun (WGS) entry which is preliminary data.</text>
</comment>
<accession>A0ABW8D545</accession>